<dbReference type="Gene3D" id="1.20.5.4130">
    <property type="match status" value="1"/>
</dbReference>
<reference evidence="5 6" key="1">
    <citation type="submission" date="2024-08" db="EMBL/GenBank/DDBJ databases">
        <title>Insights into the chromosomal genome structure of Flemingia macrophylla.</title>
        <authorList>
            <person name="Ding Y."/>
            <person name="Zhao Y."/>
            <person name="Bi W."/>
            <person name="Wu M."/>
            <person name="Zhao G."/>
            <person name="Gong Y."/>
            <person name="Li W."/>
            <person name="Zhang P."/>
        </authorList>
    </citation>
    <scope>NUCLEOTIDE SEQUENCE [LARGE SCALE GENOMIC DNA]</scope>
    <source>
        <strain evidence="5">DYQJB</strain>
        <tissue evidence="5">Leaf</tissue>
    </source>
</reference>
<keyword evidence="3" id="KW-0611">Plant defense</keyword>
<keyword evidence="2" id="KW-0547">Nucleotide-binding</keyword>
<organism evidence="5 6">
    <name type="scientific">Flemingia macrophylla</name>
    <dbReference type="NCBI Taxonomy" id="520843"/>
    <lineage>
        <taxon>Eukaryota</taxon>
        <taxon>Viridiplantae</taxon>
        <taxon>Streptophyta</taxon>
        <taxon>Embryophyta</taxon>
        <taxon>Tracheophyta</taxon>
        <taxon>Spermatophyta</taxon>
        <taxon>Magnoliopsida</taxon>
        <taxon>eudicotyledons</taxon>
        <taxon>Gunneridae</taxon>
        <taxon>Pentapetalae</taxon>
        <taxon>rosids</taxon>
        <taxon>fabids</taxon>
        <taxon>Fabales</taxon>
        <taxon>Fabaceae</taxon>
        <taxon>Papilionoideae</taxon>
        <taxon>50 kb inversion clade</taxon>
        <taxon>NPAAA clade</taxon>
        <taxon>indigoferoid/millettioid clade</taxon>
        <taxon>Phaseoleae</taxon>
        <taxon>Flemingia</taxon>
    </lineage>
</organism>
<accession>A0ABD1LU23</accession>
<keyword evidence="6" id="KW-1185">Reference proteome</keyword>
<sequence>MAESLLVAAAESLIGKLASAAVEQASLVVGVHHYLQQMKGTMDLLKAFLLDADQKKPHSNALREWLRQINRIFSDADNIVDDFECEALRRHVVNTHGSFSRKKCRYNECQFRSIQTTVGRHWDVIFNGFIFYSASIIAHTTQAAFRFCFAIQIFVNLFNKFIFYTVLLL</sequence>
<comment type="caution">
    <text evidence="5">The sequence shown here is derived from an EMBL/GenBank/DDBJ whole genome shotgun (WGS) entry which is preliminary data.</text>
</comment>
<dbReference type="GO" id="GO:0006952">
    <property type="term" value="P:defense response"/>
    <property type="evidence" value="ECO:0007669"/>
    <property type="project" value="UniProtKB-KW"/>
</dbReference>
<evidence type="ECO:0000313" key="5">
    <source>
        <dbReference type="EMBL" id="KAL2326999.1"/>
    </source>
</evidence>
<gene>
    <name evidence="5" type="ORF">Fmac_020426</name>
</gene>
<evidence type="ECO:0000259" key="4">
    <source>
        <dbReference type="Pfam" id="PF18052"/>
    </source>
</evidence>
<protein>
    <recommendedName>
        <fullName evidence="4">Disease resistance N-terminal domain-containing protein</fullName>
    </recommendedName>
</protein>
<dbReference type="EMBL" id="JBGMDY010000007">
    <property type="protein sequence ID" value="KAL2326999.1"/>
    <property type="molecule type" value="Genomic_DNA"/>
</dbReference>
<dbReference type="Pfam" id="PF18052">
    <property type="entry name" value="Rx_N"/>
    <property type="match status" value="1"/>
</dbReference>
<evidence type="ECO:0000256" key="1">
    <source>
        <dbReference type="ARBA" id="ARBA00022737"/>
    </source>
</evidence>
<evidence type="ECO:0000313" key="6">
    <source>
        <dbReference type="Proteomes" id="UP001603857"/>
    </source>
</evidence>
<evidence type="ECO:0000256" key="3">
    <source>
        <dbReference type="ARBA" id="ARBA00022821"/>
    </source>
</evidence>
<proteinExistence type="predicted"/>
<dbReference type="Proteomes" id="UP001603857">
    <property type="component" value="Unassembled WGS sequence"/>
</dbReference>
<dbReference type="InterPro" id="IPR041118">
    <property type="entry name" value="Rx_N"/>
</dbReference>
<name>A0ABD1LU23_9FABA</name>
<feature type="domain" description="Disease resistance N-terminal" evidence="4">
    <location>
        <begin position="10"/>
        <end position="98"/>
    </location>
</feature>
<dbReference type="GO" id="GO:0000166">
    <property type="term" value="F:nucleotide binding"/>
    <property type="evidence" value="ECO:0007669"/>
    <property type="project" value="UniProtKB-KW"/>
</dbReference>
<evidence type="ECO:0000256" key="2">
    <source>
        <dbReference type="ARBA" id="ARBA00022741"/>
    </source>
</evidence>
<dbReference type="AlphaFoldDB" id="A0ABD1LU23"/>
<keyword evidence="1" id="KW-0677">Repeat</keyword>